<sequence>MEGNKVQALQDDLMGDDEWAESGDDEWSESDGDVDMEDEEDDSGVEDEGDTSGTEEEERPDTKNDDGGAALYRDDAEPKSATV</sequence>
<name>A0ACC2HSS9_9PLEO</name>
<comment type="caution">
    <text evidence="1">The sequence shown here is derived from an EMBL/GenBank/DDBJ whole genome shotgun (WGS) entry which is preliminary data.</text>
</comment>
<gene>
    <name evidence="1" type="ORF">OPT61_g9747</name>
</gene>
<keyword evidence="2" id="KW-1185">Reference proteome</keyword>
<dbReference type="EMBL" id="JAPHNI010001264">
    <property type="protein sequence ID" value="KAJ8106122.1"/>
    <property type="molecule type" value="Genomic_DNA"/>
</dbReference>
<proteinExistence type="predicted"/>
<protein>
    <submittedName>
        <fullName evidence="1">Uncharacterized protein</fullName>
    </submittedName>
</protein>
<dbReference type="Proteomes" id="UP001153331">
    <property type="component" value="Unassembled WGS sequence"/>
</dbReference>
<evidence type="ECO:0000313" key="2">
    <source>
        <dbReference type="Proteomes" id="UP001153331"/>
    </source>
</evidence>
<reference evidence="1" key="1">
    <citation type="submission" date="2022-11" db="EMBL/GenBank/DDBJ databases">
        <title>Genome Sequence of Boeremia exigua.</title>
        <authorList>
            <person name="Buettner E."/>
        </authorList>
    </citation>
    <scope>NUCLEOTIDE SEQUENCE</scope>
    <source>
        <strain evidence="1">CU02</strain>
    </source>
</reference>
<accession>A0ACC2HSS9</accession>
<organism evidence="1 2">
    <name type="scientific">Boeremia exigua</name>
    <dbReference type="NCBI Taxonomy" id="749465"/>
    <lineage>
        <taxon>Eukaryota</taxon>
        <taxon>Fungi</taxon>
        <taxon>Dikarya</taxon>
        <taxon>Ascomycota</taxon>
        <taxon>Pezizomycotina</taxon>
        <taxon>Dothideomycetes</taxon>
        <taxon>Pleosporomycetidae</taxon>
        <taxon>Pleosporales</taxon>
        <taxon>Pleosporineae</taxon>
        <taxon>Didymellaceae</taxon>
        <taxon>Boeremia</taxon>
    </lineage>
</organism>
<evidence type="ECO:0000313" key="1">
    <source>
        <dbReference type="EMBL" id="KAJ8106122.1"/>
    </source>
</evidence>